<evidence type="ECO:0000256" key="12">
    <source>
        <dbReference type="SAM" id="MobiDB-lite"/>
    </source>
</evidence>
<dbReference type="CDD" id="cd23649">
    <property type="entry name" value="Khc_CBD_cc"/>
    <property type="match status" value="1"/>
</dbReference>
<evidence type="ECO:0000256" key="4">
    <source>
        <dbReference type="ARBA" id="ARBA00022741"/>
    </source>
</evidence>
<feature type="binding site" evidence="9">
    <location>
        <begin position="86"/>
        <end position="93"/>
    </location>
    <ligand>
        <name>ATP</name>
        <dbReference type="ChEBI" id="CHEBI:30616"/>
    </ligand>
</feature>
<reference evidence="15" key="1">
    <citation type="submission" date="2016-04" db="EMBL/GenBank/DDBJ databases">
        <authorList>
            <person name="Evans L.H."/>
            <person name="Alamgir A."/>
            <person name="Owens N."/>
            <person name="Weber N.D."/>
            <person name="Virtaneva K."/>
            <person name="Barbian K."/>
            <person name="Babar A."/>
            <person name="Rosenke K."/>
        </authorList>
    </citation>
    <scope>NUCLEOTIDE SEQUENCE [LARGE SCALE GENOMIC DNA]</scope>
    <source>
        <strain evidence="15">CBS 101.48</strain>
    </source>
</reference>
<sequence>MSGNNIKVVCRFRPQNSLEIKEGGKPIIDINEEGTQVGLKGESNASFAFDKVFGMDTPQKDVFDYSIKSIVDDVTAGYNGTVFAYGQTGSGKTFTMMGADIGDEKTKGIIPRIISQIFDSIMAAPSNVEFTVKVSYMEIYMEKVRDLLNPSHDNLAIHEDKTKGVYVKDLLEIYVGSSDEVYEVMRRGGNNRVVASTNMNAESSRSHSIVVITITQKNVDTGAAKSGKLYLVDLAGSEKVGKTGATGQTLEEAKKINKSLTSLGLVINSLTDGKSSHVPYRDSKLTRILQESLGGNSRTTLIINCSPSSYNESETLSTLRFGMRAKSITNKAKVNVDLSPAELKALLKRVKSETVTFQTYISALEGEVNVWRTGGSIPEDKWVTMDKITKGDFNALPPAPGFKSPISDDSSRPTTPSIVLEKDEREELLKRENDLMDQIAEKETELANREKLLESLKEEMVYYKDQEQLVTKENQQMTTELTELRLQLQKISYESKENAITVDSLKESNQDLMAELEELKRNLSAIRVSHKDAAGDEKEKKKAEKMAQMMSGFDPSSEINEKERQVRNALQKLDGDASGSLTIEELVSLRRELAESKVLLEQHTKSIDDLTYEKDALDKKKADLEGRLGGLEVEYEELLDKTIADEEAQAQKNVDIAETIKSLKAALSEQPNEAQGDLSEREKDLERMRKTMANQLAEFEVMKKALMRDLQQRCEKVVDLELSLDETREQYNSVLRASNNKAQQKKMAFLERNLEQLTNVQKQLVEQNASLKKEVAVAERKLIARNERIQSLETLLQDAQEKLISQNQKFEAQLQAVRERLEQARTQKSQNSMAALSFGRIAKPLRGGGSAVENTQGMDDPTSPTDKRDKRSSWLPFINGRT</sequence>
<evidence type="ECO:0000313" key="16">
    <source>
        <dbReference type="Proteomes" id="UP000078561"/>
    </source>
</evidence>
<evidence type="ECO:0000313" key="15">
    <source>
        <dbReference type="EMBL" id="SAM04066.1"/>
    </source>
</evidence>
<dbReference type="InterPro" id="IPR036961">
    <property type="entry name" value="Kinesin_motor_dom_sf"/>
</dbReference>
<evidence type="ECO:0000259" key="13">
    <source>
        <dbReference type="PROSITE" id="PS50067"/>
    </source>
</evidence>
<dbReference type="CDD" id="cd01369">
    <property type="entry name" value="KISc_KHC_KIF5"/>
    <property type="match status" value="1"/>
</dbReference>
<dbReference type="GO" id="GO:0003777">
    <property type="term" value="F:microtubule motor activity"/>
    <property type="evidence" value="ECO:0007669"/>
    <property type="project" value="InterPro"/>
</dbReference>
<dbReference type="STRING" id="4829.A0A163JP77"/>
<dbReference type="GO" id="GO:0005524">
    <property type="term" value="F:ATP binding"/>
    <property type="evidence" value="ECO:0007669"/>
    <property type="project" value="UniProtKB-UniRule"/>
</dbReference>
<evidence type="ECO:0000256" key="7">
    <source>
        <dbReference type="ARBA" id="ARBA00023175"/>
    </source>
</evidence>
<dbReference type="PANTHER" id="PTHR47968">
    <property type="entry name" value="CENTROMERE PROTEIN E"/>
    <property type="match status" value="1"/>
</dbReference>
<dbReference type="OMA" id="FPMGTKQ"/>
<dbReference type="PRINTS" id="PR00380">
    <property type="entry name" value="KINESINHEAVY"/>
</dbReference>
<dbReference type="InterPro" id="IPR001752">
    <property type="entry name" value="Kinesin_motor_dom"/>
</dbReference>
<feature type="coiled-coil region" evidence="11">
    <location>
        <begin position="600"/>
        <end position="641"/>
    </location>
</feature>
<dbReference type="InParanoid" id="A0A163JP77"/>
<name>A0A163JP77_ABSGL</name>
<comment type="subcellular location">
    <subcellularLocation>
        <location evidence="1">Cytoplasm</location>
        <location evidence="1">Cytoskeleton</location>
    </subcellularLocation>
</comment>
<dbReference type="OrthoDB" id="3176171at2759"/>
<dbReference type="PROSITE" id="PS50222">
    <property type="entry name" value="EF_HAND_2"/>
    <property type="match status" value="1"/>
</dbReference>
<dbReference type="GO" id="GO:0005874">
    <property type="term" value="C:microtubule"/>
    <property type="evidence" value="ECO:0007669"/>
    <property type="project" value="UniProtKB-KW"/>
</dbReference>
<dbReference type="InterPro" id="IPR002048">
    <property type="entry name" value="EF_hand_dom"/>
</dbReference>
<dbReference type="InterPro" id="IPR027640">
    <property type="entry name" value="Kinesin-like_fam"/>
</dbReference>
<comment type="similarity">
    <text evidence="9 10">Belongs to the TRAFAC class myosin-kinesin ATPase superfamily. Kinesin family.</text>
</comment>
<evidence type="ECO:0000256" key="8">
    <source>
        <dbReference type="ARBA" id="ARBA00023212"/>
    </source>
</evidence>
<dbReference type="PANTHER" id="PTHR47968:SF75">
    <property type="entry name" value="CENTROMERE-ASSOCIATED PROTEIN E"/>
    <property type="match status" value="1"/>
</dbReference>
<dbReference type="GO" id="GO:0008017">
    <property type="term" value="F:microtubule binding"/>
    <property type="evidence" value="ECO:0007669"/>
    <property type="project" value="InterPro"/>
</dbReference>
<feature type="region of interest" description="Disordered" evidence="12">
    <location>
        <begin position="845"/>
        <end position="882"/>
    </location>
</feature>
<dbReference type="Gene3D" id="3.40.850.10">
    <property type="entry name" value="Kinesin motor domain"/>
    <property type="match status" value="1"/>
</dbReference>
<dbReference type="GO" id="GO:0007018">
    <property type="term" value="P:microtubule-based movement"/>
    <property type="evidence" value="ECO:0007669"/>
    <property type="project" value="InterPro"/>
</dbReference>
<dbReference type="PROSITE" id="PS00411">
    <property type="entry name" value="KINESIN_MOTOR_1"/>
    <property type="match status" value="1"/>
</dbReference>
<dbReference type="AlphaFoldDB" id="A0A163JP77"/>
<dbReference type="InterPro" id="IPR059182">
    <property type="entry name" value="Khc_C"/>
</dbReference>
<keyword evidence="7 9" id="KW-0505">Motor protein</keyword>
<dbReference type="InterPro" id="IPR027417">
    <property type="entry name" value="P-loop_NTPase"/>
</dbReference>
<dbReference type="InterPro" id="IPR018247">
    <property type="entry name" value="EF_Hand_1_Ca_BS"/>
</dbReference>
<protein>
    <recommendedName>
        <fullName evidence="10">Kinesin-like protein</fullName>
    </recommendedName>
</protein>
<evidence type="ECO:0000256" key="1">
    <source>
        <dbReference type="ARBA" id="ARBA00004245"/>
    </source>
</evidence>
<feature type="region of interest" description="Disordered" evidence="12">
    <location>
        <begin position="394"/>
        <end position="416"/>
    </location>
</feature>
<feature type="coiled-coil region" evidence="11">
    <location>
        <begin position="740"/>
        <end position="827"/>
    </location>
</feature>
<keyword evidence="4 9" id="KW-0547">Nucleotide-binding</keyword>
<dbReference type="PROSITE" id="PS50067">
    <property type="entry name" value="KINESIN_MOTOR_2"/>
    <property type="match status" value="1"/>
</dbReference>
<dbReference type="FunCoup" id="A0A163JP77">
    <property type="interactions" value="398"/>
</dbReference>
<dbReference type="Proteomes" id="UP000078561">
    <property type="component" value="Unassembled WGS sequence"/>
</dbReference>
<feature type="domain" description="Kinesin motor" evidence="13">
    <location>
        <begin position="5"/>
        <end position="328"/>
    </location>
</feature>
<keyword evidence="3 10" id="KW-0493">Microtubule</keyword>
<keyword evidence="6 11" id="KW-0175">Coiled coil</keyword>
<keyword evidence="8" id="KW-0206">Cytoskeleton</keyword>
<dbReference type="SMART" id="SM00129">
    <property type="entry name" value="KISc"/>
    <property type="match status" value="1"/>
</dbReference>
<keyword evidence="2" id="KW-0963">Cytoplasm</keyword>
<feature type="domain" description="EF-hand" evidence="14">
    <location>
        <begin position="561"/>
        <end position="596"/>
    </location>
</feature>
<feature type="coiled-coil region" evidence="11">
    <location>
        <begin position="425"/>
        <end position="529"/>
    </location>
</feature>
<dbReference type="EMBL" id="LT554349">
    <property type="protein sequence ID" value="SAM04066.1"/>
    <property type="molecule type" value="Genomic_DNA"/>
</dbReference>
<evidence type="ECO:0000256" key="5">
    <source>
        <dbReference type="ARBA" id="ARBA00022840"/>
    </source>
</evidence>
<dbReference type="SUPFAM" id="SSF52540">
    <property type="entry name" value="P-loop containing nucleoside triphosphate hydrolases"/>
    <property type="match status" value="1"/>
</dbReference>
<dbReference type="GO" id="GO:0005509">
    <property type="term" value="F:calcium ion binding"/>
    <property type="evidence" value="ECO:0007669"/>
    <property type="project" value="InterPro"/>
</dbReference>
<organism evidence="15">
    <name type="scientific">Absidia glauca</name>
    <name type="common">Pin mould</name>
    <dbReference type="NCBI Taxonomy" id="4829"/>
    <lineage>
        <taxon>Eukaryota</taxon>
        <taxon>Fungi</taxon>
        <taxon>Fungi incertae sedis</taxon>
        <taxon>Mucoromycota</taxon>
        <taxon>Mucoromycotina</taxon>
        <taxon>Mucoromycetes</taxon>
        <taxon>Mucorales</taxon>
        <taxon>Cunninghamellaceae</taxon>
        <taxon>Absidia</taxon>
    </lineage>
</organism>
<keyword evidence="5 9" id="KW-0067">ATP-binding</keyword>
<dbReference type="InterPro" id="IPR019821">
    <property type="entry name" value="Kinesin_motor_CS"/>
</dbReference>
<proteinExistence type="inferred from homology"/>
<evidence type="ECO:0000259" key="14">
    <source>
        <dbReference type="PROSITE" id="PS50222"/>
    </source>
</evidence>
<gene>
    <name evidence="15" type="primary">ABSGL_09926.1 scaffold 11783</name>
</gene>
<evidence type="ECO:0000256" key="9">
    <source>
        <dbReference type="PROSITE-ProRule" id="PRU00283"/>
    </source>
</evidence>
<evidence type="ECO:0000256" key="2">
    <source>
        <dbReference type="ARBA" id="ARBA00022490"/>
    </source>
</evidence>
<dbReference type="FunFam" id="3.40.850.10:FF:000031">
    <property type="entry name" value="Kinesin-like protein"/>
    <property type="match status" value="1"/>
</dbReference>
<accession>A0A163JP77</accession>
<dbReference type="Pfam" id="PF00225">
    <property type="entry name" value="Kinesin"/>
    <property type="match status" value="1"/>
</dbReference>
<evidence type="ECO:0000256" key="11">
    <source>
        <dbReference type="SAM" id="Coils"/>
    </source>
</evidence>
<evidence type="ECO:0000256" key="3">
    <source>
        <dbReference type="ARBA" id="ARBA00022701"/>
    </source>
</evidence>
<keyword evidence="16" id="KW-1185">Reference proteome</keyword>
<dbReference type="PROSITE" id="PS00018">
    <property type="entry name" value="EF_HAND_1"/>
    <property type="match status" value="1"/>
</dbReference>
<evidence type="ECO:0000256" key="10">
    <source>
        <dbReference type="RuleBase" id="RU000394"/>
    </source>
</evidence>
<evidence type="ECO:0000256" key="6">
    <source>
        <dbReference type="ARBA" id="ARBA00023054"/>
    </source>
</evidence>